<protein>
    <submittedName>
        <fullName evidence="2">Uncharacterized protein</fullName>
    </submittedName>
</protein>
<sequence>MYQPYRDPARAFARRLLLGCVLLAAVSLLLGLGAWLKSFTVSPPPPPKARPAVTVTVTVTSAVPAGPSGRSPDEDRPVALPRGTDGAAQTACSALVQAEVLRRKGRRAEAAVRGKAAQEAALASAVPALRTLKGRPAKEVTARLGAWCPRHFPGLSPKPFPSSPLPAPLRSGARRTATASPACSSSDSYARGLDPGRPDFGDQDPNDPRCVRH</sequence>
<feature type="region of interest" description="Disordered" evidence="1">
    <location>
        <begin position="154"/>
        <end position="213"/>
    </location>
</feature>
<dbReference type="EMBL" id="BAAATZ010000006">
    <property type="protein sequence ID" value="GAA2722426.1"/>
    <property type="molecule type" value="Genomic_DNA"/>
</dbReference>
<name>A0ABN3U0M6_9ACTN</name>
<reference evidence="2 3" key="1">
    <citation type="journal article" date="2019" name="Int. J. Syst. Evol. Microbiol.">
        <title>The Global Catalogue of Microorganisms (GCM) 10K type strain sequencing project: providing services to taxonomists for standard genome sequencing and annotation.</title>
        <authorList>
            <consortium name="The Broad Institute Genomics Platform"/>
            <consortium name="The Broad Institute Genome Sequencing Center for Infectious Disease"/>
            <person name="Wu L."/>
            <person name="Ma J."/>
        </authorList>
    </citation>
    <scope>NUCLEOTIDE SEQUENCE [LARGE SCALE GENOMIC DNA]</scope>
    <source>
        <strain evidence="2 3">JCM 8201</strain>
    </source>
</reference>
<organism evidence="2 3">
    <name type="scientific">Actinocorallia aurantiaca</name>
    <dbReference type="NCBI Taxonomy" id="46204"/>
    <lineage>
        <taxon>Bacteria</taxon>
        <taxon>Bacillati</taxon>
        <taxon>Actinomycetota</taxon>
        <taxon>Actinomycetes</taxon>
        <taxon>Streptosporangiales</taxon>
        <taxon>Thermomonosporaceae</taxon>
        <taxon>Actinocorallia</taxon>
    </lineage>
</organism>
<gene>
    <name evidence="2" type="ORF">GCM10010439_15090</name>
</gene>
<evidence type="ECO:0000313" key="2">
    <source>
        <dbReference type="EMBL" id="GAA2722426.1"/>
    </source>
</evidence>
<evidence type="ECO:0000256" key="1">
    <source>
        <dbReference type="SAM" id="MobiDB-lite"/>
    </source>
</evidence>
<feature type="compositionally biased region" description="Polar residues" evidence="1">
    <location>
        <begin position="177"/>
        <end position="188"/>
    </location>
</feature>
<dbReference type="RefSeq" id="WP_344449484.1">
    <property type="nucleotide sequence ID" value="NZ_BAAATZ010000006.1"/>
</dbReference>
<evidence type="ECO:0000313" key="3">
    <source>
        <dbReference type="Proteomes" id="UP001501842"/>
    </source>
</evidence>
<comment type="caution">
    <text evidence="2">The sequence shown here is derived from an EMBL/GenBank/DDBJ whole genome shotgun (WGS) entry which is preliminary data.</text>
</comment>
<proteinExistence type="predicted"/>
<feature type="compositionally biased region" description="Pro residues" evidence="1">
    <location>
        <begin position="156"/>
        <end position="167"/>
    </location>
</feature>
<keyword evidence="3" id="KW-1185">Reference proteome</keyword>
<feature type="compositionally biased region" description="Basic and acidic residues" evidence="1">
    <location>
        <begin position="194"/>
        <end position="213"/>
    </location>
</feature>
<accession>A0ABN3U0M6</accession>
<dbReference type="Proteomes" id="UP001501842">
    <property type="component" value="Unassembled WGS sequence"/>
</dbReference>